<proteinExistence type="predicted"/>
<protein>
    <submittedName>
        <fullName evidence="2">Uncharacterized protein</fullName>
    </submittedName>
</protein>
<evidence type="ECO:0000313" key="2">
    <source>
        <dbReference type="EMBL" id="QIS20614.1"/>
    </source>
</evidence>
<feature type="region of interest" description="Disordered" evidence="1">
    <location>
        <begin position="79"/>
        <end position="110"/>
    </location>
</feature>
<evidence type="ECO:0000313" key="3">
    <source>
        <dbReference type="Proteomes" id="UP000500953"/>
    </source>
</evidence>
<feature type="compositionally biased region" description="Pro residues" evidence="1">
    <location>
        <begin position="88"/>
        <end position="99"/>
    </location>
</feature>
<dbReference type="AlphaFoldDB" id="A0A6G9Z572"/>
<evidence type="ECO:0000256" key="1">
    <source>
        <dbReference type="SAM" id="MobiDB-lite"/>
    </source>
</evidence>
<organism evidence="2 3">
    <name type="scientific">Nocardia terpenica</name>
    <dbReference type="NCBI Taxonomy" id="455432"/>
    <lineage>
        <taxon>Bacteria</taxon>
        <taxon>Bacillati</taxon>
        <taxon>Actinomycetota</taxon>
        <taxon>Actinomycetes</taxon>
        <taxon>Mycobacteriales</taxon>
        <taxon>Nocardiaceae</taxon>
        <taxon>Nocardia</taxon>
    </lineage>
</organism>
<accession>A0A6G9Z572</accession>
<dbReference type="Proteomes" id="UP000500953">
    <property type="component" value="Chromosome"/>
</dbReference>
<reference evidence="2 3" key="1">
    <citation type="journal article" date="2019" name="ACS Chem. Biol.">
        <title>Identification and Mobilization of a Cryptic Antibiotic Biosynthesis Gene Locus from a Human-Pathogenic Nocardia Isolate.</title>
        <authorList>
            <person name="Herisse M."/>
            <person name="Ishida K."/>
            <person name="Porter J.L."/>
            <person name="Howden B."/>
            <person name="Hertweck C."/>
            <person name="Stinear T.P."/>
            <person name="Pidot S.J."/>
        </authorList>
    </citation>
    <scope>NUCLEOTIDE SEQUENCE [LARGE SCALE GENOMIC DNA]</scope>
    <source>
        <strain evidence="2 3">AUSMDU00012715</strain>
    </source>
</reference>
<gene>
    <name evidence="2" type="ORF">F6W96_22255</name>
</gene>
<sequence length="132" mass="14196">MYTLKFTDVAHINDLDGFEITFPFDDRVGIVVTDPAEAPLANYYMAWALAAPTYIEAVGDIDHAMIALVADQLRFPATTARPSCAGPTPSPSPTDPRPPSPRRRPASLTTRTACCLGSVGVRSSRFQATMAP</sequence>
<name>A0A6G9Z572_9NOCA</name>
<dbReference type="EMBL" id="CP046173">
    <property type="protein sequence ID" value="QIS20614.1"/>
    <property type="molecule type" value="Genomic_DNA"/>
</dbReference>
<dbReference type="RefSeq" id="WP_167487948.1">
    <property type="nucleotide sequence ID" value="NZ_CP046173.1"/>
</dbReference>